<evidence type="ECO:0000256" key="12">
    <source>
        <dbReference type="HAMAP-Rule" id="MF_00583"/>
    </source>
</evidence>
<dbReference type="InterPro" id="IPR029057">
    <property type="entry name" value="PRTase-like"/>
</dbReference>
<comment type="cofactor">
    <cofactor evidence="12">
        <name>Mg(2+)</name>
        <dbReference type="ChEBI" id="CHEBI:18420"/>
    </cofactor>
    <text evidence="12">Binds 2 Mg(2+) ions per subunit.</text>
</comment>
<dbReference type="GO" id="GO:0005737">
    <property type="term" value="C:cytoplasm"/>
    <property type="evidence" value="ECO:0007669"/>
    <property type="project" value="UniProtKB-SubCell"/>
</dbReference>
<comment type="subcellular location">
    <subcellularLocation>
        <location evidence="12">Cytoplasm</location>
    </subcellularLocation>
</comment>
<gene>
    <name evidence="12" type="primary">prs</name>
    <name evidence="14" type="ORF">SAMN04488134_10966</name>
</gene>
<keyword evidence="3 12" id="KW-0479">Metal-binding</keyword>
<feature type="binding site" evidence="12">
    <location>
        <position position="137"/>
    </location>
    <ligand>
        <name>Mg(2+)</name>
        <dbReference type="ChEBI" id="CHEBI:18420"/>
    </ligand>
</feature>
<evidence type="ECO:0000256" key="11">
    <source>
        <dbReference type="ARBA" id="ARBA00061444"/>
    </source>
</evidence>
<dbReference type="Proteomes" id="UP000199300">
    <property type="component" value="Unassembled WGS sequence"/>
</dbReference>
<dbReference type="CDD" id="cd06223">
    <property type="entry name" value="PRTases_typeI"/>
    <property type="match status" value="1"/>
</dbReference>
<dbReference type="SMART" id="SM01400">
    <property type="entry name" value="Pribosyltran_N"/>
    <property type="match status" value="1"/>
</dbReference>
<feature type="binding site" evidence="12">
    <location>
        <position position="176"/>
    </location>
    <ligand>
        <name>Mg(2+)</name>
        <dbReference type="ChEBI" id="CHEBI:18420"/>
    </ligand>
</feature>
<feature type="binding site" evidence="12">
    <location>
        <begin position="44"/>
        <end position="46"/>
    </location>
    <ligand>
        <name>ATP</name>
        <dbReference type="ChEBI" id="CHEBI:30616"/>
    </ligand>
</feature>
<accession>A0A1H8QWH7</accession>
<evidence type="ECO:0000256" key="10">
    <source>
        <dbReference type="ARBA" id="ARBA00054914"/>
    </source>
</evidence>
<dbReference type="SUPFAM" id="SSF53271">
    <property type="entry name" value="PRTase-like"/>
    <property type="match status" value="1"/>
</dbReference>
<dbReference type="Pfam" id="PF13793">
    <property type="entry name" value="Pribosyltran_N"/>
    <property type="match status" value="1"/>
</dbReference>
<evidence type="ECO:0000256" key="3">
    <source>
        <dbReference type="ARBA" id="ARBA00022723"/>
    </source>
</evidence>
<evidence type="ECO:0000256" key="1">
    <source>
        <dbReference type="ARBA" id="ARBA00004996"/>
    </source>
</evidence>
<dbReference type="NCBIfam" id="NF002320">
    <property type="entry name" value="PRK01259.1"/>
    <property type="match status" value="1"/>
</dbReference>
<feature type="binding site" evidence="12">
    <location>
        <position position="225"/>
    </location>
    <ligand>
        <name>D-ribose 5-phosphate</name>
        <dbReference type="ChEBI" id="CHEBI:78346"/>
    </ligand>
</feature>
<comment type="caution">
    <text evidence="12">Lacks conserved residue(s) required for the propagation of feature annotation.</text>
</comment>
<keyword evidence="7 12" id="KW-0067">ATP-binding</keyword>
<protein>
    <recommendedName>
        <fullName evidence="12">Putative ribose-phosphate pyrophosphokinase</fullName>
        <shortName evidence="12">RPPK</shortName>
        <ecNumber evidence="12">2.7.6.1</ecNumber>
    </recommendedName>
    <alternativeName>
        <fullName evidence="12">5-phospho-D-ribosyl alpha-1-diphosphate synthase</fullName>
    </alternativeName>
    <alternativeName>
        <fullName evidence="12">Phosphoribosyl diphosphate synthase</fullName>
    </alternativeName>
    <alternativeName>
        <fullName evidence="12">Phosphoribosyl pyrophosphate synthase</fullName>
        <shortName evidence="12">P-Rib-PP synthase</shortName>
        <shortName evidence="12">PRPP synthase</shortName>
        <shortName evidence="12">PRPPase</shortName>
    </alternativeName>
</protein>
<feature type="domain" description="Ribose-phosphate pyrophosphokinase N-terminal" evidence="13">
    <location>
        <begin position="11"/>
        <end position="127"/>
    </location>
</feature>
<keyword evidence="8 12" id="KW-0460">Magnesium</keyword>
<dbReference type="GO" id="GO:0005524">
    <property type="term" value="F:ATP binding"/>
    <property type="evidence" value="ECO:0007669"/>
    <property type="project" value="UniProtKB-KW"/>
</dbReference>
<dbReference type="InterPro" id="IPR005946">
    <property type="entry name" value="Rib-P_diPkinase"/>
</dbReference>
<comment type="subunit">
    <text evidence="12">Homohexamer.</text>
</comment>
<evidence type="ECO:0000256" key="5">
    <source>
        <dbReference type="ARBA" id="ARBA00022741"/>
    </source>
</evidence>
<evidence type="ECO:0000259" key="13">
    <source>
        <dbReference type="Pfam" id="PF13793"/>
    </source>
</evidence>
<organism evidence="14 15">
    <name type="scientific">Amphibacillus marinus</name>
    <dbReference type="NCBI Taxonomy" id="872970"/>
    <lineage>
        <taxon>Bacteria</taxon>
        <taxon>Bacillati</taxon>
        <taxon>Bacillota</taxon>
        <taxon>Bacilli</taxon>
        <taxon>Bacillales</taxon>
        <taxon>Bacillaceae</taxon>
        <taxon>Amphibacillus</taxon>
    </lineage>
</organism>
<dbReference type="UniPathway" id="UPA00087">
    <property type="reaction ID" value="UER00172"/>
</dbReference>
<dbReference type="HAMAP" id="MF_00583_B">
    <property type="entry name" value="RibP_PPkinase_B"/>
    <property type="match status" value="1"/>
</dbReference>
<comment type="caution">
    <text evidence="12">Part of a set of proteins in which some residues (ACT_SITE, NP_BIND, REGION and BINDING) are not conserved.</text>
</comment>
<sequence>MVSTNNLNEEMKLFSLSSNQPLSQEIAAHLGVQLGDCTIKTFSDGEIQINVEESVRGFDTFIIQSTNDPSDQHIMELLILLDAFKRASAKSVNIVIPYYGYARQDRKTKAREPITAKLIADLIEKAGATRVMFMDLHATQTQGFFNIPVDNLNSIPIILDYFNKKQLENLVVVAPDHGSVKRARLFADRINAPIAILDRRGPRDVDHSQLSVVGEIAGKTAILIDDIIDTGRRVSTGATALIEGGAKEVYAACTHPVLSGIATEYIDQSPIKELIVTNTVAIPSEKKSSKITQLSTAPLFSEAILRVHRMEPVSTLFTY</sequence>
<keyword evidence="15" id="KW-1185">Reference proteome</keyword>
<evidence type="ECO:0000256" key="6">
    <source>
        <dbReference type="ARBA" id="ARBA00022777"/>
    </source>
</evidence>
<dbReference type="PANTHER" id="PTHR10210:SF41">
    <property type="entry name" value="RIBOSE-PHOSPHATE PYROPHOSPHOKINASE 1, CHLOROPLASTIC"/>
    <property type="match status" value="1"/>
</dbReference>
<dbReference type="GO" id="GO:0002189">
    <property type="term" value="C:ribose phosphate diphosphokinase complex"/>
    <property type="evidence" value="ECO:0007669"/>
    <property type="project" value="TreeGrafter"/>
</dbReference>
<dbReference type="InterPro" id="IPR000836">
    <property type="entry name" value="PRTase_dom"/>
</dbReference>
<evidence type="ECO:0000256" key="9">
    <source>
        <dbReference type="ARBA" id="ARBA00049535"/>
    </source>
</evidence>
<keyword evidence="12" id="KW-0963">Cytoplasm</keyword>
<dbReference type="GO" id="GO:0006164">
    <property type="term" value="P:purine nucleotide biosynthetic process"/>
    <property type="evidence" value="ECO:0007669"/>
    <property type="project" value="TreeGrafter"/>
</dbReference>
<dbReference type="InterPro" id="IPR037515">
    <property type="entry name" value="Rib-P_diPkinase_bac"/>
</dbReference>
<dbReference type="GO" id="GO:0004749">
    <property type="term" value="F:ribose phosphate diphosphokinase activity"/>
    <property type="evidence" value="ECO:0007669"/>
    <property type="project" value="UniProtKB-UniRule"/>
</dbReference>
<dbReference type="GO" id="GO:0016301">
    <property type="term" value="F:kinase activity"/>
    <property type="evidence" value="ECO:0007669"/>
    <property type="project" value="UniProtKB-KW"/>
</dbReference>
<keyword evidence="6 12" id="KW-0418">Kinase</keyword>
<dbReference type="STRING" id="872970.SAMN04488134_10966"/>
<dbReference type="InterPro" id="IPR000842">
    <property type="entry name" value="PRib_PP_synth_CS"/>
</dbReference>
<feature type="binding site" evidence="12">
    <location>
        <begin position="103"/>
        <end position="104"/>
    </location>
    <ligand>
        <name>ATP</name>
        <dbReference type="ChEBI" id="CHEBI:30616"/>
    </ligand>
</feature>
<dbReference type="Gene3D" id="3.40.50.2020">
    <property type="match status" value="2"/>
</dbReference>
<reference evidence="14 15" key="1">
    <citation type="submission" date="2016-10" db="EMBL/GenBank/DDBJ databases">
        <authorList>
            <person name="de Groot N.N."/>
        </authorList>
    </citation>
    <scope>NUCLEOTIDE SEQUENCE [LARGE SCALE GENOMIC DNA]</scope>
    <source>
        <strain evidence="14 15">CGMCC 1.10434</strain>
    </source>
</reference>
<dbReference type="PROSITE" id="PS00114">
    <property type="entry name" value="PRPP_SYNTHASE"/>
    <property type="match status" value="1"/>
</dbReference>
<keyword evidence="5 12" id="KW-0547">Nucleotide-binding</keyword>
<dbReference type="GO" id="GO:0000287">
    <property type="term" value="F:magnesium ion binding"/>
    <property type="evidence" value="ECO:0007669"/>
    <property type="project" value="UniProtKB-UniRule"/>
</dbReference>
<evidence type="ECO:0000256" key="4">
    <source>
        <dbReference type="ARBA" id="ARBA00022727"/>
    </source>
</evidence>
<evidence type="ECO:0000256" key="7">
    <source>
        <dbReference type="ARBA" id="ARBA00022840"/>
    </source>
</evidence>
<dbReference type="NCBIfam" id="TIGR01251">
    <property type="entry name" value="ribP_PPkin"/>
    <property type="match status" value="1"/>
</dbReference>
<dbReference type="EMBL" id="FODJ01000009">
    <property type="protein sequence ID" value="SEO58341.1"/>
    <property type="molecule type" value="Genomic_DNA"/>
</dbReference>
<dbReference type="PANTHER" id="PTHR10210">
    <property type="entry name" value="RIBOSE-PHOSPHATE DIPHOSPHOKINASE FAMILY MEMBER"/>
    <property type="match status" value="1"/>
</dbReference>
<name>A0A1H8QWH7_9BACI</name>
<evidence type="ECO:0000256" key="8">
    <source>
        <dbReference type="ARBA" id="ARBA00022842"/>
    </source>
</evidence>
<keyword evidence="4 12" id="KW-0545">Nucleotide biosynthesis</keyword>
<proteinExistence type="inferred from homology"/>
<dbReference type="InterPro" id="IPR029099">
    <property type="entry name" value="Pribosyltran_N"/>
</dbReference>
<evidence type="ECO:0000313" key="14">
    <source>
        <dbReference type="EMBL" id="SEO58341.1"/>
    </source>
</evidence>
<dbReference type="EC" id="2.7.6.1" evidence="12"/>
<comment type="catalytic activity">
    <reaction evidence="9 12">
        <text>D-ribose 5-phosphate + ATP = 5-phospho-alpha-D-ribose 1-diphosphate + AMP + H(+)</text>
        <dbReference type="Rhea" id="RHEA:15609"/>
        <dbReference type="ChEBI" id="CHEBI:15378"/>
        <dbReference type="ChEBI" id="CHEBI:30616"/>
        <dbReference type="ChEBI" id="CHEBI:58017"/>
        <dbReference type="ChEBI" id="CHEBI:78346"/>
        <dbReference type="ChEBI" id="CHEBI:456215"/>
        <dbReference type="EC" id="2.7.6.1"/>
    </reaction>
</comment>
<dbReference type="Pfam" id="PF14572">
    <property type="entry name" value="Pribosyl_synth"/>
    <property type="match status" value="1"/>
</dbReference>
<evidence type="ECO:0000313" key="15">
    <source>
        <dbReference type="Proteomes" id="UP000199300"/>
    </source>
</evidence>
<comment type="similarity">
    <text evidence="11 12">Belongs to the ribose-phosphate pyrophosphokinase family. Class I subfamily.</text>
</comment>
<dbReference type="AlphaFoldDB" id="A0A1H8QWH7"/>
<evidence type="ECO:0000256" key="2">
    <source>
        <dbReference type="ARBA" id="ARBA00022679"/>
    </source>
</evidence>
<dbReference type="FunFam" id="3.40.50.2020:FF:000001">
    <property type="entry name" value="Ribose-phosphate pyrophosphokinase"/>
    <property type="match status" value="1"/>
</dbReference>
<keyword evidence="2 12" id="KW-0808">Transferase</keyword>
<comment type="pathway">
    <text evidence="1 12">Metabolic intermediate biosynthesis; 5-phospho-alpha-D-ribose 1-diphosphate biosynthesis; 5-phospho-alpha-D-ribose 1-diphosphate from D-ribose 5-phosphate (route I): step 1/1.</text>
</comment>
<comment type="function">
    <text evidence="10 12">Involved in the biosynthesis of the central metabolite phospho-alpha-D-ribosyl-1-pyrophosphate (PRPP) via the transfer of pyrophosphoryl group from ATP to 1-hydroxyl of ribose-5-phosphate (Rib-5-P).</text>
</comment>
<dbReference type="GO" id="GO:0006015">
    <property type="term" value="P:5-phosphoribose 1-diphosphate biosynthetic process"/>
    <property type="evidence" value="ECO:0007669"/>
    <property type="project" value="UniProtKB-UniRule"/>
</dbReference>
<dbReference type="GO" id="GO:0009156">
    <property type="term" value="P:ribonucleoside monophosphate biosynthetic process"/>
    <property type="evidence" value="ECO:0007669"/>
    <property type="project" value="InterPro"/>
</dbReference>